<dbReference type="AlphaFoldDB" id="A0A6H1Q5G0"/>
<evidence type="ECO:0000256" key="2">
    <source>
        <dbReference type="ARBA" id="ARBA00023235"/>
    </source>
</evidence>
<name>A0A6H1Q5G0_9PROT</name>
<keyword evidence="4" id="KW-1133">Transmembrane helix</keyword>
<keyword evidence="4" id="KW-0472">Membrane</keyword>
<keyword evidence="1 3" id="KW-0697">Rotamase</keyword>
<dbReference type="SUPFAM" id="SSF50891">
    <property type="entry name" value="Cyclophilin-like"/>
    <property type="match status" value="1"/>
</dbReference>
<dbReference type="CDD" id="cd00317">
    <property type="entry name" value="cyclophilin"/>
    <property type="match status" value="1"/>
</dbReference>
<proteinExistence type="inferred from homology"/>
<comment type="function">
    <text evidence="3">PPIases accelerate the folding of proteins. It catalyzes the cis-trans isomerization of proline imidic peptide bonds in oligopeptides.</text>
</comment>
<dbReference type="PANTHER" id="PTHR45625:SF4">
    <property type="entry name" value="PEPTIDYLPROLYL ISOMERASE DOMAIN AND WD REPEAT-CONTAINING PROTEIN 1"/>
    <property type="match status" value="1"/>
</dbReference>
<comment type="similarity">
    <text evidence="3">Belongs to the cyclophilin-type PPIase family.</text>
</comment>
<dbReference type="PANTHER" id="PTHR45625">
    <property type="entry name" value="PEPTIDYL-PROLYL CIS-TRANS ISOMERASE-RELATED"/>
    <property type="match status" value="1"/>
</dbReference>
<gene>
    <name evidence="6" type="ORF">E5R92_06595</name>
</gene>
<accession>A0A6H1Q5G0</accession>
<dbReference type="InterPro" id="IPR044666">
    <property type="entry name" value="Cyclophilin_A-like"/>
</dbReference>
<evidence type="ECO:0000313" key="6">
    <source>
        <dbReference type="EMBL" id="QIZ21445.1"/>
    </source>
</evidence>
<feature type="transmembrane region" description="Helical" evidence="4">
    <location>
        <begin position="12"/>
        <end position="32"/>
    </location>
</feature>
<dbReference type="Pfam" id="PF00160">
    <property type="entry name" value="Pro_isomerase"/>
    <property type="match status" value="1"/>
</dbReference>
<dbReference type="KEGG" id="peg:E5R92_06595"/>
<evidence type="ECO:0000256" key="3">
    <source>
        <dbReference type="RuleBase" id="RU363019"/>
    </source>
</evidence>
<evidence type="ECO:0000259" key="5">
    <source>
        <dbReference type="PROSITE" id="PS50072"/>
    </source>
</evidence>
<dbReference type="RefSeq" id="WP_168607302.1">
    <property type="nucleotide sequence ID" value="NZ_CP038852.1"/>
</dbReference>
<protein>
    <recommendedName>
        <fullName evidence="3">Peptidyl-prolyl cis-trans isomerase</fullName>
        <shortName evidence="3">PPIase</shortName>
        <ecNumber evidence="3">5.2.1.8</ecNumber>
    </recommendedName>
</protein>
<keyword evidence="4" id="KW-0812">Transmembrane</keyword>
<dbReference type="Gene3D" id="2.40.100.10">
    <property type="entry name" value="Cyclophilin-like"/>
    <property type="match status" value="1"/>
</dbReference>
<keyword evidence="7" id="KW-1185">Reference proteome</keyword>
<sequence length="214" mass="24509">MIKKIKASKSEKFIFVFLILLGITTFCTYFIVKNKCLFVKNIDPKDITFKKPNNIAILNAPCGNVIIELYPNISPNAVQRFVTLIKSNAYENIAFHRVIENKLIQAGDLEFGKKGNLNYGKIGTGKSGLGTIKSEIDNNFHYTKGSVGLARTFKNDTEDSQFFIILQDEPLFEGEYTPVGRVLYGLEVLKKIKYDRRSEYILRPDFINWFKMLN</sequence>
<organism evidence="6 7">
    <name type="scientific">Candidatus Pelagibacter giovannonii</name>
    <dbReference type="NCBI Taxonomy" id="2563896"/>
    <lineage>
        <taxon>Bacteria</taxon>
        <taxon>Pseudomonadati</taxon>
        <taxon>Pseudomonadota</taxon>
        <taxon>Alphaproteobacteria</taxon>
        <taxon>Candidatus Pelagibacterales</taxon>
        <taxon>Candidatus Pelagibacteraceae</taxon>
        <taxon>Candidatus Pelagibacter</taxon>
    </lineage>
</organism>
<comment type="catalytic activity">
    <reaction evidence="3">
        <text>[protein]-peptidylproline (omega=180) = [protein]-peptidylproline (omega=0)</text>
        <dbReference type="Rhea" id="RHEA:16237"/>
        <dbReference type="Rhea" id="RHEA-COMP:10747"/>
        <dbReference type="Rhea" id="RHEA-COMP:10748"/>
        <dbReference type="ChEBI" id="CHEBI:83833"/>
        <dbReference type="ChEBI" id="CHEBI:83834"/>
        <dbReference type="EC" id="5.2.1.8"/>
    </reaction>
</comment>
<dbReference type="PROSITE" id="PS50072">
    <property type="entry name" value="CSA_PPIASE_2"/>
    <property type="match status" value="1"/>
</dbReference>
<evidence type="ECO:0000313" key="7">
    <source>
        <dbReference type="Proteomes" id="UP000501094"/>
    </source>
</evidence>
<dbReference type="GO" id="GO:0003755">
    <property type="term" value="F:peptidyl-prolyl cis-trans isomerase activity"/>
    <property type="evidence" value="ECO:0007669"/>
    <property type="project" value="UniProtKB-UniRule"/>
</dbReference>
<dbReference type="InterPro" id="IPR002130">
    <property type="entry name" value="Cyclophilin-type_PPIase_dom"/>
</dbReference>
<feature type="domain" description="PPIase cyclophilin-type" evidence="5">
    <location>
        <begin position="52"/>
        <end position="204"/>
    </location>
</feature>
<dbReference type="EC" id="5.2.1.8" evidence="3"/>
<dbReference type="EMBL" id="CP038852">
    <property type="protein sequence ID" value="QIZ21445.1"/>
    <property type="molecule type" value="Genomic_DNA"/>
</dbReference>
<evidence type="ECO:0000256" key="1">
    <source>
        <dbReference type="ARBA" id="ARBA00023110"/>
    </source>
</evidence>
<keyword evidence="2 3" id="KW-0413">Isomerase</keyword>
<reference evidence="6 7" key="1">
    <citation type="journal article" date="2020" name="Nat. Microbiol.">
        <title>Lysogenic host-virus interactions in SAR11 marine bacteria.</title>
        <authorList>
            <person name="Morris R.M."/>
            <person name="Cain K.R."/>
            <person name="Hvorecny K.L."/>
            <person name="Kollman J.M."/>
        </authorList>
    </citation>
    <scope>NUCLEOTIDE SEQUENCE [LARGE SCALE GENOMIC DNA]</scope>
    <source>
        <strain evidence="6 7">NP1</strain>
    </source>
</reference>
<evidence type="ECO:0000256" key="4">
    <source>
        <dbReference type="SAM" id="Phobius"/>
    </source>
</evidence>
<dbReference type="Proteomes" id="UP000501094">
    <property type="component" value="Chromosome"/>
</dbReference>
<dbReference type="InterPro" id="IPR029000">
    <property type="entry name" value="Cyclophilin-like_dom_sf"/>
</dbReference>
<dbReference type="PRINTS" id="PR00153">
    <property type="entry name" value="CSAPPISMRASE"/>
</dbReference>